<gene>
    <name evidence="1" type="ORF">SNEC2469_LOCUS31300</name>
</gene>
<protein>
    <submittedName>
        <fullName evidence="1">Uncharacterized protein</fullName>
    </submittedName>
</protein>
<dbReference type="OrthoDB" id="10586326at2759"/>
<proteinExistence type="predicted"/>
<organism evidence="1 2">
    <name type="scientific">Symbiodinium necroappetens</name>
    <dbReference type="NCBI Taxonomy" id="1628268"/>
    <lineage>
        <taxon>Eukaryota</taxon>
        <taxon>Sar</taxon>
        <taxon>Alveolata</taxon>
        <taxon>Dinophyceae</taxon>
        <taxon>Suessiales</taxon>
        <taxon>Symbiodiniaceae</taxon>
        <taxon>Symbiodinium</taxon>
    </lineage>
</organism>
<comment type="caution">
    <text evidence="1">The sequence shown here is derived from an EMBL/GenBank/DDBJ whole genome shotgun (WGS) entry which is preliminary data.</text>
</comment>
<name>A0A813BRJ8_9DINO</name>
<dbReference type="AlphaFoldDB" id="A0A813BRJ8"/>
<reference evidence="1" key="1">
    <citation type="submission" date="2021-02" db="EMBL/GenBank/DDBJ databases">
        <authorList>
            <person name="Dougan E. K."/>
            <person name="Rhodes N."/>
            <person name="Thang M."/>
            <person name="Chan C."/>
        </authorList>
    </citation>
    <scope>NUCLEOTIDE SEQUENCE</scope>
</reference>
<dbReference type="EMBL" id="CAJNJA010075319">
    <property type="protein sequence ID" value="CAE7914636.1"/>
    <property type="molecule type" value="Genomic_DNA"/>
</dbReference>
<dbReference type="Proteomes" id="UP000601435">
    <property type="component" value="Unassembled WGS sequence"/>
</dbReference>
<evidence type="ECO:0000313" key="2">
    <source>
        <dbReference type="Proteomes" id="UP000601435"/>
    </source>
</evidence>
<keyword evidence="2" id="KW-1185">Reference proteome</keyword>
<sequence>MVCSDNVPAQRLYECLGYLQIFQAQLFQLQKCGDSLPSKGGSSSLILPLHLLRSLRIVQDPWAVRAVPADNGEIDRIRVMNFGYSKGLSKARGMVPGLLDRRSRAAVNGSIANLAKAQMLSRTWSSLASQLGGNGSNSRETEELAFDLQKSDFIVAVEQAAVGNSGSLGAQLLFITVPYSDQRLLFAGG</sequence>
<accession>A0A813BRJ8</accession>
<evidence type="ECO:0000313" key="1">
    <source>
        <dbReference type="EMBL" id="CAE7914636.1"/>
    </source>
</evidence>